<feature type="region of interest" description="Disordered" evidence="2">
    <location>
        <begin position="842"/>
        <end position="861"/>
    </location>
</feature>
<feature type="compositionally biased region" description="Basic and acidic residues" evidence="2">
    <location>
        <begin position="614"/>
        <end position="628"/>
    </location>
</feature>
<proteinExistence type="predicted"/>
<dbReference type="Pfam" id="PF15663">
    <property type="entry name" value="zf-CCCH_3"/>
    <property type="match status" value="1"/>
</dbReference>
<dbReference type="InterPro" id="IPR000571">
    <property type="entry name" value="Znf_CCCH"/>
</dbReference>
<feature type="compositionally biased region" description="Polar residues" evidence="2">
    <location>
        <begin position="132"/>
        <end position="141"/>
    </location>
</feature>
<feature type="compositionally biased region" description="Low complexity" evidence="2">
    <location>
        <begin position="361"/>
        <end position="379"/>
    </location>
</feature>
<feature type="region of interest" description="Disordered" evidence="2">
    <location>
        <begin position="276"/>
        <end position="419"/>
    </location>
</feature>
<feature type="non-terminal residue" evidence="4">
    <location>
        <position position="939"/>
    </location>
</feature>
<keyword evidence="1" id="KW-0862">Zinc</keyword>
<dbReference type="SMART" id="SM00356">
    <property type="entry name" value="ZnF_C3H1"/>
    <property type="match status" value="3"/>
</dbReference>
<dbReference type="EMBL" id="CAJHNH020001979">
    <property type="protein sequence ID" value="CAG5125186.1"/>
    <property type="molecule type" value="Genomic_DNA"/>
</dbReference>
<keyword evidence="1" id="KW-0863">Zinc-finger</keyword>
<feature type="compositionally biased region" description="Basic and acidic residues" evidence="2">
    <location>
        <begin position="246"/>
        <end position="255"/>
    </location>
</feature>
<dbReference type="GO" id="GO:0008270">
    <property type="term" value="F:zinc ion binding"/>
    <property type="evidence" value="ECO:0007669"/>
    <property type="project" value="UniProtKB-KW"/>
</dbReference>
<feature type="compositionally biased region" description="Basic and acidic residues" evidence="2">
    <location>
        <begin position="842"/>
        <end position="853"/>
    </location>
</feature>
<evidence type="ECO:0000259" key="3">
    <source>
        <dbReference type="PROSITE" id="PS50103"/>
    </source>
</evidence>
<feature type="region of interest" description="Disordered" evidence="2">
    <location>
        <begin position="95"/>
        <end position="259"/>
    </location>
</feature>
<reference evidence="4" key="1">
    <citation type="submission" date="2021-04" db="EMBL/GenBank/DDBJ databases">
        <authorList>
            <consortium name="Molecular Ecology Group"/>
        </authorList>
    </citation>
    <scope>NUCLEOTIDE SEQUENCE</scope>
</reference>
<sequence>MATLGNDCYFFCTSTCAKGAACPFRHVEAAKTCRIICQHWQMGGCLRPMCKFRHSDFLMQVDTGEVPCYWESQPAGCMKKNCPYKHSKPVQVDDKTAAVSVKGEKPVKWEPSSLDPPPPPALVQVQKACDSESASLSQKQLSLHDIQADKPKTESDDSRDLKSDSGSLSVTLQEPKVKRKKMKVSPLNTIKQKSVTAMQKKRQKNAVDSSAAECAVQLKKNPHQARRSVKERLGRAPASRPTISHLPEESDKSDDSIENIKVMSVEEILRQKALESMMKKRVVKKTTSLRTAEKKISNLVSDLDSKTRTVQKDMQGPKRRSNTYVTSSTKSVKHFPAQENSSSSSSSEEELCDENKTSRQSSSVSSSDSSSSSSSSSTSDTEEDSTDDSEELDIRRVVVDQESEKAARKKAKESLMKKHQLNALNTPEIVKKRRVIQPLAKQAQASTAKKTQIVDPRVKKRSVNIDYDSDDFVCSRVQQPLKLHVRDRLGKSTSSHKASSDARLLSRAEKCGSAPVAMNKVNPLRIPIVSSSEEDGSPLTEVKVKSLEEIRMEKMKVMAQKTQQKFSTQEDDTVIQTPASFKNRFGTAPEEMQRQEREVVHSESRQVVLLNGAKGDDSREVKPLDEKQKTKKRPWRTVRSHTNQSALDAIAVSSPSSDRGDNSVQLDHHRNIPDTDESPFERLRRKALMKKLQAGESKKFRKSPVNKEVKMEDDGFEKPEFCQPVEINRPLKTHKHKHGHSGQKIKKERQIYLPPAMKTAATVLSCSVTASKPSLIPVSSSPKQDLNMAVLPLKREPHPIGAAWAAGLTLSSKGISVRRPEYTSFTAGNVDKSDHIQVPEKLPDRDISARSKEAAQSFKMPESASESSVTIKSFAEIMAEKRKRRLEMQVQKAGTTASVVTSSLEPSVRFSSSASSHQLNSDISQSVDANSASPSVYTL</sequence>
<feature type="compositionally biased region" description="Polar residues" evidence="2">
    <location>
        <begin position="186"/>
        <end position="197"/>
    </location>
</feature>
<feature type="compositionally biased region" description="Basic and acidic residues" evidence="2">
    <location>
        <begin position="591"/>
        <end position="604"/>
    </location>
</feature>
<feature type="region of interest" description="Disordered" evidence="2">
    <location>
        <begin position="910"/>
        <end position="939"/>
    </location>
</feature>
<protein>
    <recommendedName>
        <fullName evidence="3">C3H1-type domain-containing protein</fullName>
    </recommendedName>
</protein>
<dbReference type="AlphaFoldDB" id="A0A8S3ZDP2"/>
<feature type="compositionally biased region" description="Acidic residues" evidence="2">
    <location>
        <begin position="380"/>
        <end position="391"/>
    </location>
</feature>
<feature type="compositionally biased region" description="Basic and acidic residues" evidence="2">
    <location>
        <begin position="95"/>
        <end position="108"/>
    </location>
</feature>
<name>A0A8S3ZDP2_9EUPU</name>
<dbReference type="PANTHER" id="PTHR15725">
    <property type="entry name" value="ZN-FINGER, C-X8-C-X5-C-X3-H TYPE-CONTAINING"/>
    <property type="match status" value="1"/>
</dbReference>
<dbReference type="Gene3D" id="3.30.1370.210">
    <property type="match status" value="1"/>
</dbReference>
<organism evidence="4 5">
    <name type="scientific">Candidula unifasciata</name>
    <dbReference type="NCBI Taxonomy" id="100452"/>
    <lineage>
        <taxon>Eukaryota</taxon>
        <taxon>Metazoa</taxon>
        <taxon>Spiralia</taxon>
        <taxon>Lophotrochozoa</taxon>
        <taxon>Mollusca</taxon>
        <taxon>Gastropoda</taxon>
        <taxon>Heterobranchia</taxon>
        <taxon>Euthyneura</taxon>
        <taxon>Panpulmonata</taxon>
        <taxon>Eupulmonata</taxon>
        <taxon>Stylommatophora</taxon>
        <taxon>Helicina</taxon>
        <taxon>Helicoidea</taxon>
        <taxon>Geomitridae</taxon>
        <taxon>Candidula</taxon>
    </lineage>
</organism>
<evidence type="ECO:0000256" key="2">
    <source>
        <dbReference type="SAM" id="MobiDB-lite"/>
    </source>
</evidence>
<feature type="compositionally biased region" description="Basic and acidic residues" evidence="2">
    <location>
        <begin position="658"/>
        <end position="673"/>
    </location>
</feature>
<dbReference type="OrthoDB" id="5395350at2759"/>
<feature type="compositionally biased region" description="Basic and acidic residues" evidence="2">
    <location>
        <begin position="392"/>
        <end position="416"/>
    </location>
</feature>
<evidence type="ECO:0000313" key="4">
    <source>
        <dbReference type="EMBL" id="CAG5125186.1"/>
    </source>
</evidence>
<feature type="zinc finger region" description="C3H1-type" evidence="1">
    <location>
        <begin position="31"/>
        <end position="57"/>
    </location>
</feature>
<feature type="region of interest" description="Disordered" evidence="2">
    <location>
        <begin position="589"/>
        <end position="712"/>
    </location>
</feature>
<feature type="compositionally biased region" description="Basic and acidic residues" evidence="2">
    <location>
        <begin position="146"/>
        <end position="163"/>
    </location>
</feature>
<evidence type="ECO:0000256" key="1">
    <source>
        <dbReference type="PROSITE-ProRule" id="PRU00723"/>
    </source>
</evidence>
<feature type="non-terminal residue" evidence="4">
    <location>
        <position position="1"/>
    </location>
</feature>
<keyword evidence="1" id="KW-0479">Metal-binding</keyword>
<dbReference type="Proteomes" id="UP000678393">
    <property type="component" value="Unassembled WGS sequence"/>
</dbReference>
<feature type="domain" description="C3H1-type" evidence="3">
    <location>
        <begin position="31"/>
        <end position="57"/>
    </location>
</feature>
<comment type="caution">
    <text evidence="4">The sequence shown here is derived from an EMBL/GenBank/DDBJ whole genome shotgun (WGS) entry which is preliminary data.</text>
</comment>
<evidence type="ECO:0000313" key="5">
    <source>
        <dbReference type="Proteomes" id="UP000678393"/>
    </source>
</evidence>
<dbReference type="InterPro" id="IPR041686">
    <property type="entry name" value="Znf-CCCH_3"/>
</dbReference>
<dbReference type="PROSITE" id="PS50103">
    <property type="entry name" value="ZF_C3H1"/>
    <property type="match status" value="2"/>
</dbReference>
<accession>A0A8S3ZDP2</accession>
<feature type="domain" description="C3H1-type" evidence="3">
    <location>
        <begin position="7"/>
        <end position="29"/>
    </location>
</feature>
<feature type="zinc finger region" description="C3H1-type" evidence="1">
    <location>
        <begin position="7"/>
        <end position="29"/>
    </location>
</feature>
<keyword evidence="5" id="KW-1185">Reference proteome</keyword>
<gene>
    <name evidence="4" type="ORF">CUNI_LOCUS10744</name>
</gene>
<dbReference type="PANTHER" id="PTHR15725:SF14">
    <property type="entry name" value="ZINC FINGER CCCH DOMAIN-CONTAINING PROTEIN 11A"/>
    <property type="match status" value="1"/>
</dbReference>
<feature type="compositionally biased region" description="Basic residues" evidence="2">
    <location>
        <begin position="629"/>
        <end position="639"/>
    </location>
</feature>